<proteinExistence type="predicted"/>
<comment type="caution">
    <text evidence="1">The sequence shown here is derived from an EMBL/GenBank/DDBJ whole genome shotgun (WGS) entry which is preliminary data.</text>
</comment>
<organism evidence="1 2">
    <name type="scientific">Cyclobacterium qasimii M12-11B</name>
    <dbReference type="NCBI Taxonomy" id="641524"/>
    <lineage>
        <taxon>Bacteria</taxon>
        <taxon>Pseudomonadati</taxon>
        <taxon>Bacteroidota</taxon>
        <taxon>Cytophagia</taxon>
        <taxon>Cytophagales</taxon>
        <taxon>Cyclobacteriaceae</taxon>
        <taxon>Cyclobacterium</taxon>
    </lineage>
</organism>
<sequence length="64" mass="7556">MVFLINWDNLPHHPINTITQRLTDEILPALLAGFYFSKVSSFDFTSNRIIVFFLIKTIFFLKHL</sequence>
<dbReference type="Proteomes" id="UP000014974">
    <property type="component" value="Unassembled WGS sequence"/>
</dbReference>
<accession>S7WTK7</accession>
<gene>
    <name evidence="1" type="ORF">ADICYQ_3462</name>
</gene>
<protein>
    <submittedName>
        <fullName evidence="1">Uncharacterized protein</fullName>
    </submittedName>
</protein>
<dbReference type="EMBL" id="ATNM01000123">
    <property type="protein sequence ID" value="EPR67438.1"/>
    <property type="molecule type" value="Genomic_DNA"/>
</dbReference>
<dbReference type="AlphaFoldDB" id="S7WTK7"/>
<name>S7WTK7_9BACT</name>
<reference evidence="1 2" key="1">
    <citation type="journal article" date="2013" name="Genome Announc.">
        <title>Draft Genome Sequence of Cyclobacterium qasimii Strain M12-11BT, Isolated from Arctic Marine Sediment.</title>
        <authorList>
            <person name="Shivaji S."/>
            <person name="Ara S."/>
            <person name="Singh A."/>
            <person name="Kumar Pinnaka A."/>
        </authorList>
    </citation>
    <scope>NUCLEOTIDE SEQUENCE [LARGE SCALE GENOMIC DNA]</scope>
    <source>
        <strain evidence="1 2">M12-11B</strain>
    </source>
</reference>
<evidence type="ECO:0000313" key="2">
    <source>
        <dbReference type="Proteomes" id="UP000014974"/>
    </source>
</evidence>
<evidence type="ECO:0000313" key="1">
    <source>
        <dbReference type="EMBL" id="EPR67438.1"/>
    </source>
</evidence>